<comment type="caution">
    <text evidence="3">The sequence shown here is derived from an EMBL/GenBank/DDBJ whole genome shotgun (WGS) entry which is preliminary data.</text>
</comment>
<evidence type="ECO:0000313" key="3">
    <source>
        <dbReference type="EMBL" id="OGC86497.1"/>
    </source>
</evidence>
<keyword evidence="1" id="KW-0812">Transmembrane</keyword>
<organism evidence="3 4">
    <name type="scientific">Candidatus Adlerbacteria bacterium RIFCSPLOWO2_01_FULL_54_21b</name>
    <dbReference type="NCBI Taxonomy" id="1797245"/>
    <lineage>
        <taxon>Bacteria</taxon>
        <taxon>Candidatus Adleribacteriota</taxon>
    </lineage>
</organism>
<feature type="chain" id="PRO_5009515463" evidence="2">
    <location>
        <begin position="29"/>
        <end position="173"/>
    </location>
</feature>
<sequence length="173" mass="18036">MMKSLSIRNLAPIFVTAALLCAPLVALALTDSGNAIPPSIQDSGNAVPPSQTDFRPLPSQYIPPAANTSGGTPLCNGRACSVENPLAVSSFCDLLKIVLQALLILGLPVAVIFLVLAGFKYITAYGNEKQLTDAHKNLQWTVIGIAIFLGAWTIAQIIKATLVSLGVSGFGSC</sequence>
<evidence type="ECO:0000256" key="2">
    <source>
        <dbReference type="SAM" id="SignalP"/>
    </source>
</evidence>
<feature type="transmembrane region" description="Helical" evidence="1">
    <location>
        <begin position="140"/>
        <end position="158"/>
    </location>
</feature>
<keyword evidence="1" id="KW-0472">Membrane</keyword>
<accession>A0A1F4XXQ8</accession>
<dbReference type="Pfam" id="PF18895">
    <property type="entry name" value="T4SS_pilin"/>
    <property type="match status" value="1"/>
</dbReference>
<dbReference type="Proteomes" id="UP000178585">
    <property type="component" value="Unassembled WGS sequence"/>
</dbReference>
<proteinExistence type="predicted"/>
<feature type="transmembrane region" description="Helical" evidence="1">
    <location>
        <begin position="97"/>
        <end position="119"/>
    </location>
</feature>
<evidence type="ECO:0000256" key="1">
    <source>
        <dbReference type="SAM" id="Phobius"/>
    </source>
</evidence>
<dbReference type="EMBL" id="MEWZ01000021">
    <property type="protein sequence ID" value="OGC86497.1"/>
    <property type="molecule type" value="Genomic_DNA"/>
</dbReference>
<dbReference type="AlphaFoldDB" id="A0A1F4XXQ8"/>
<keyword evidence="1" id="KW-1133">Transmembrane helix</keyword>
<protein>
    <submittedName>
        <fullName evidence="3">Uncharacterized protein</fullName>
    </submittedName>
</protein>
<evidence type="ECO:0000313" key="4">
    <source>
        <dbReference type="Proteomes" id="UP000178585"/>
    </source>
</evidence>
<feature type="signal peptide" evidence="2">
    <location>
        <begin position="1"/>
        <end position="28"/>
    </location>
</feature>
<name>A0A1F4XXQ8_9BACT</name>
<dbReference type="InterPro" id="IPR043993">
    <property type="entry name" value="T4SS_pilin"/>
</dbReference>
<reference evidence="3 4" key="1">
    <citation type="journal article" date="2016" name="Nat. Commun.">
        <title>Thousands of microbial genomes shed light on interconnected biogeochemical processes in an aquifer system.</title>
        <authorList>
            <person name="Anantharaman K."/>
            <person name="Brown C.T."/>
            <person name="Hug L.A."/>
            <person name="Sharon I."/>
            <person name="Castelle C.J."/>
            <person name="Probst A.J."/>
            <person name="Thomas B.C."/>
            <person name="Singh A."/>
            <person name="Wilkins M.J."/>
            <person name="Karaoz U."/>
            <person name="Brodie E.L."/>
            <person name="Williams K.H."/>
            <person name="Hubbard S.S."/>
            <person name="Banfield J.F."/>
        </authorList>
    </citation>
    <scope>NUCLEOTIDE SEQUENCE [LARGE SCALE GENOMIC DNA]</scope>
</reference>
<gene>
    <name evidence="3" type="ORF">A2949_02615</name>
</gene>
<dbReference type="STRING" id="1797245.A2949_02615"/>
<keyword evidence="2" id="KW-0732">Signal</keyword>